<dbReference type="RefSeq" id="WP_069968537.1">
    <property type="nucleotide sequence ID" value="NZ_CM124774.1"/>
</dbReference>
<reference evidence="2" key="1">
    <citation type="submission" date="2016-09" db="EMBL/GenBank/DDBJ databases">
        <title>Draft genome of thermotolerant cyanobacterium Desertifilum sp. strain IPPAS B-1220.</title>
        <authorList>
            <person name="Sinetova M.A."/>
            <person name="Bolakhan K."/>
            <person name="Zayadan B.K."/>
            <person name="Mironov K.S."/>
            <person name="Ustinova V."/>
            <person name="Kupriyanova E.V."/>
            <person name="Sidorov R.A."/>
            <person name="Skrypnik A.N."/>
            <person name="Gogoleva N.E."/>
            <person name="Gogolev Y.V."/>
            <person name="Los D.A."/>
        </authorList>
    </citation>
    <scope>NUCLEOTIDE SEQUENCE [LARGE SCALE GENOMIC DNA]</scope>
    <source>
        <strain evidence="2">IPPAS B-1220</strain>
    </source>
</reference>
<dbReference type="CDD" id="cd02440">
    <property type="entry name" value="AdoMet_MTases"/>
    <property type="match status" value="1"/>
</dbReference>
<feature type="domain" description="Methyltransferase" evidence="1">
    <location>
        <begin position="48"/>
        <end position="146"/>
    </location>
</feature>
<dbReference type="InterPro" id="IPR029063">
    <property type="entry name" value="SAM-dependent_MTases_sf"/>
</dbReference>
<gene>
    <name evidence="2" type="ORF">BH720_17685</name>
</gene>
<accession>A0A1E5QH58</accession>
<dbReference type="EMBL" id="MJGC01000077">
    <property type="protein sequence ID" value="OEJ73927.1"/>
    <property type="molecule type" value="Genomic_DNA"/>
</dbReference>
<evidence type="ECO:0000259" key="1">
    <source>
        <dbReference type="Pfam" id="PF13649"/>
    </source>
</evidence>
<dbReference type="Gene3D" id="3.40.50.150">
    <property type="entry name" value="Vaccinia Virus protein VP39"/>
    <property type="match status" value="1"/>
</dbReference>
<dbReference type="SUPFAM" id="SSF53335">
    <property type="entry name" value="S-adenosyl-L-methionine-dependent methyltransferases"/>
    <property type="match status" value="1"/>
</dbReference>
<proteinExistence type="predicted"/>
<dbReference type="STRING" id="1781255.BH720_17685"/>
<dbReference type="AlphaFoldDB" id="A0A1E5QH58"/>
<dbReference type="OrthoDB" id="213472at2"/>
<sequence>MQNQQPPILFDQKAAASYDQQTDLLAGREALFSLMCLILSELPADARILCVGAGTGTEMIVLAQAFPQWQFTAVEPAPAMLDICRQKAEQSGIAPRCTFHEGYLDSLPASDLFDAATCLLVSQFLKQAEERSHFFGQIAQRLHPGGVLINADLVLGLSPPVYQSLIEVWLRMRGSGWSEEDIEKMRAGWNLHIATLTPSEVEAIITAGGFDTPVLFFQTLFIHAWFSKRTAPG</sequence>
<dbReference type="GO" id="GO:0008168">
    <property type="term" value="F:methyltransferase activity"/>
    <property type="evidence" value="ECO:0007669"/>
    <property type="project" value="UniProtKB-KW"/>
</dbReference>
<dbReference type="Pfam" id="PF13649">
    <property type="entry name" value="Methyltransf_25"/>
    <property type="match status" value="1"/>
</dbReference>
<name>A0A1E5QH58_9CYAN</name>
<organism evidence="2">
    <name type="scientific">Desertifilum tharense IPPAS B-1220</name>
    <dbReference type="NCBI Taxonomy" id="1781255"/>
    <lineage>
        <taxon>Bacteria</taxon>
        <taxon>Bacillati</taxon>
        <taxon>Cyanobacteriota</taxon>
        <taxon>Cyanophyceae</taxon>
        <taxon>Desertifilales</taxon>
        <taxon>Desertifilaceae</taxon>
        <taxon>Desertifilum</taxon>
    </lineage>
</organism>
<keyword evidence="2" id="KW-0489">Methyltransferase</keyword>
<keyword evidence="2" id="KW-0808">Transferase</keyword>
<dbReference type="InterPro" id="IPR041698">
    <property type="entry name" value="Methyltransf_25"/>
</dbReference>
<comment type="caution">
    <text evidence="2">The sequence shown here is derived from an EMBL/GenBank/DDBJ whole genome shotgun (WGS) entry which is preliminary data.</text>
</comment>
<dbReference type="GO" id="GO:0032259">
    <property type="term" value="P:methylation"/>
    <property type="evidence" value="ECO:0007669"/>
    <property type="project" value="UniProtKB-KW"/>
</dbReference>
<evidence type="ECO:0000313" key="2">
    <source>
        <dbReference type="EMBL" id="OEJ73927.1"/>
    </source>
</evidence>
<protein>
    <submittedName>
        <fullName evidence="2">SAM-dependent methyltransferase</fullName>
    </submittedName>
</protein>